<evidence type="ECO:0000313" key="7">
    <source>
        <dbReference type="Proteomes" id="UP001589793"/>
    </source>
</evidence>
<evidence type="ECO:0000313" key="6">
    <source>
        <dbReference type="EMBL" id="MFC0674130.1"/>
    </source>
</evidence>
<dbReference type="InterPro" id="IPR050194">
    <property type="entry name" value="Glycosyltransferase_grp1"/>
</dbReference>
<evidence type="ECO:0000259" key="5">
    <source>
        <dbReference type="Pfam" id="PF13439"/>
    </source>
</evidence>
<dbReference type="InterPro" id="IPR001296">
    <property type="entry name" value="Glyco_trans_1"/>
</dbReference>
<dbReference type="RefSeq" id="WP_376980064.1">
    <property type="nucleotide sequence ID" value="NZ_JBHLSV010000009.1"/>
</dbReference>
<proteinExistence type="predicted"/>
<evidence type="ECO:0000256" key="2">
    <source>
        <dbReference type="ARBA" id="ARBA00022676"/>
    </source>
</evidence>
<evidence type="ECO:0000256" key="3">
    <source>
        <dbReference type="ARBA" id="ARBA00022679"/>
    </source>
</evidence>
<dbReference type="SUPFAM" id="SSF53756">
    <property type="entry name" value="UDP-Glycosyltransferase/glycogen phosphorylase"/>
    <property type="match status" value="1"/>
</dbReference>
<keyword evidence="2 6" id="KW-0328">Glycosyltransferase</keyword>
<keyword evidence="7" id="KW-1185">Reference proteome</keyword>
<evidence type="ECO:0000256" key="1">
    <source>
        <dbReference type="ARBA" id="ARBA00021292"/>
    </source>
</evidence>
<name>A0ABV6RAX6_9MICO</name>
<reference evidence="6 7" key="1">
    <citation type="submission" date="2024-09" db="EMBL/GenBank/DDBJ databases">
        <authorList>
            <person name="Sun Q."/>
            <person name="Mori K."/>
        </authorList>
    </citation>
    <scope>NUCLEOTIDE SEQUENCE [LARGE SCALE GENOMIC DNA]</scope>
    <source>
        <strain evidence="6 7">CICC 10874</strain>
    </source>
</reference>
<dbReference type="GO" id="GO:0016757">
    <property type="term" value="F:glycosyltransferase activity"/>
    <property type="evidence" value="ECO:0007669"/>
    <property type="project" value="UniProtKB-KW"/>
</dbReference>
<evidence type="ECO:0000259" key="4">
    <source>
        <dbReference type="Pfam" id="PF00534"/>
    </source>
</evidence>
<feature type="domain" description="Glycosyl transferase family 1" evidence="4">
    <location>
        <begin position="191"/>
        <end position="342"/>
    </location>
</feature>
<accession>A0ABV6RAX6</accession>
<dbReference type="CDD" id="cd03814">
    <property type="entry name" value="GT4-like"/>
    <property type="match status" value="1"/>
</dbReference>
<dbReference type="Gene3D" id="3.40.50.2000">
    <property type="entry name" value="Glycogen Phosphorylase B"/>
    <property type="match status" value="2"/>
</dbReference>
<dbReference type="Proteomes" id="UP001589793">
    <property type="component" value="Unassembled WGS sequence"/>
</dbReference>
<dbReference type="EMBL" id="JBHLSV010000009">
    <property type="protein sequence ID" value="MFC0674130.1"/>
    <property type="molecule type" value="Genomic_DNA"/>
</dbReference>
<dbReference type="PANTHER" id="PTHR45947">
    <property type="entry name" value="SULFOQUINOVOSYL TRANSFERASE SQD2"/>
    <property type="match status" value="1"/>
</dbReference>
<organism evidence="6 7">
    <name type="scientific">Brachybacterium hainanense</name>
    <dbReference type="NCBI Taxonomy" id="1541174"/>
    <lineage>
        <taxon>Bacteria</taxon>
        <taxon>Bacillati</taxon>
        <taxon>Actinomycetota</taxon>
        <taxon>Actinomycetes</taxon>
        <taxon>Micrococcales</taxon>
        <taxon>Dermabacteraceae</taxon>
        <taxon>Brachybacterium</taxon>
    </lineage>
</organism>
<dbReference type="Pfam" id="PF13439">
    <property type="entry name" value="Glyco_transf_4"/>
    <property type="match status" value="1"/>
</dbReference>
<dbReference type="InterPro" id="IPR028098">
    <property type="entry name" value="Glyco_trans_4-like_N"/>
</dbReference>
<keyword evidence="3 6" id="KW-0808">Transferase</keyword>
<comment type="caution">
    <text evidence="6">The sequence shown here is derived from an EMBL/GenBank/DDBJ whole genome shotgun (WGS) entry which is preliminary data.</text>
</comment>
<dbReference type="Pfam" id="PF00534">
    <property type="entry name" value="Glycos_transf_1"/>
    <property type="match status" value="1"/>
</dbReference>
<protein>
    <recommendedName>
        <fullName evidence="1">D-inositol 3-phosphate glycosyltransferase</fullName>
    </recommendedName>
</protein>
<dbReference type="PANTHER" id="PTHR45947:SF3">
    <property type="entry name" value="SULFOQUINOVOSYL TRANSFERASE SQD2"/>
    <property type="match status" value="1"/>
</dbReference>
<feature type="domain" description="Glycosyltransferase subfamily 4-like N-terminal" evidence="5">
    <location>
        <begin position="10"/>
        <end position="181"/>
    </location>
</feature>
<sequence length="376" mass="41358">MSESFLPHMNGVTGSVLQVVDQFAARGDDLAIIAPRQPGAERFLRTSCGRKIRVRRITSVPMLGYGDVRIATTSAASLRRRIADFQPDVVHLASPTILGGRAMIAAQQLGLPTVAVYQTDIPGYTARYGLPFLEAASWQLLRDVHNRATLTLAPSTFTRDQLREHGIERIRLWRRGVDTARFSPSLRSEALRAELAEPGERIVLYVGRLAPEKQVEDLRILHDLPGVRVVVVGEGPEEETLRRAMPRARFRGFRGGADLAAHLASADLFVHPGELETFCQTIQEAMASGLPAIAPRRGGPVDLIAPSRTGWLYTPGMLDELREHAVDLLFDDAKREAFGAAALASVHARTWPVLAEQLRGYYAEAIGARELSRRAP</sequence>
<gene>
    <name evidence="6" type="ORF">ACFFF6_09200</name>
</gene>